<accession>A0A6P8FK40</accession>
<evidence type="ECO:0000256" key="1">
    <source>
        <dbReference type="ARBA" id="ARBA00001946"/>
    </source>
</evidence>
<dbReference type="InterPro" id="IPR008271">
    <property type="entry name" value="Ser/Thr_kinase_AS"/>
</dbReference>
<dbReference type="GO" id="GO:0005634">
    <property type="term" value="C:nucleus"/>
    <property type="evidence" value="ECO:0007669"/>
    <property type="project" value="UniProtKB-SubCell"/>
</dbReference>
<evidence type="ECO:0000256" key="9">
    <source>
        <dbReference type="ARBA" id="ARBA00022679"/>
    </source>
</evidence>
<dbReference type="GO" id="GO:0004707">
    <property type="term" value="F:MAP kinase activity"/>
    <property type="evidence" value="ECO:0007669"/>
    <property type="project" value="UniProtKB-EC"/>
</dbReference>
<feature type="compositionally biased region" description="Pro residues" evidence="20">
    <location>
        <begin position="526"/>
        <end position="543"/>
    </location>
</feature>
<keyword evidence="12 19" id="KW-0067">ATP-binding</keyword>
<dbReference type="InterPro" id="IPR011009">
    <property type="entry name" value="Kinase-like_dom_sf"/>
</dbReference>
<dbReference type="InterPro" id="IPR017441">
    <property type="entry name" value="Protein_kinase_ATP_BS"/>
</dbReference>
<keyword evidence="11 23" id="KW-0418">Kinase</keyword>
<dbReference type="OrthoDB" id="8806754at2759"/>
<dbReference type="CTD" id="5596"/>
<comment type="catalytic activity">
    <reaction evidence="15">
        <text>L-threonyl-[protein] + ATP = O-phospho-L-threonyl-[protein] + ADP + H(+)</text>
        <dbReference type="Rhea" id="RHEA:46608"/>
        <dbReference type="Rhea" id="RHEA-COMP:11060"/>
        <dbReference type="Rhea" id="RHEA-COMP:11605"/>
        <dbReference type="ChEBI" id="CHEBI:15378"/>
        <dbReference type="ChEBI" id="CHEBI:30013"/>
        <dbReference type="ChEBI" id="CHEBI:30616"/>
        <dbReference type="ChEBI" id="CHEBI:61977"/>
        <dbReference type="ChEBI" id="CHEBI:456216"/>
        <dbReference type="EC" id="2.7.11.24"/>
    </reaction>
</comment>
<dbReference type="InterPro" id="IPR008350">
    <property type="entry name" value="MAPK_ERK3/4"/>
</dbReference>
<keyword evidence="6" id="KW-0963">Cytoplasm</keyword>
<feature type="region of interest" description="Disordered" evidence="20">
    <location>
        <begin position="377"/>
        <end position="413"/>
    </location>
</feature>
<evidence type="ECO:0000256" key="20">
    <source>
        <dbReference type="SAM" id="MobiDB-lite"/>
    </source>
</evidence>
<feature type="compositionally biased region" description="Low complexity" evidence="20">
    <location>
        <begin position="575"/>
        <end position="591"/>
    </location>
</feature>
<dbReference type="RefSeq" id="XP_031426384.1">
    <property type="nucleotide sequence ID" value="XM_031570524.2"/>
</dbReference>
<keyword evidence="13" id="KW-0539">Nucleus</keyword>
<dbReference type="PROSITE" id="PS00108">
    <property type="entry name" value="PROTEIN_KINASE_ST"/>
    <property type="match status" value="1"/>
</dbReference>
<name>A0A6P8FK40_CLUHA</name>
<sequence>MSRQTSSPFRYAFDLGGHFQDVRPLGTGASGLVLSATDRRTGQRVAVKKLVMRNALSIKHALREVKITHRLQHENIVRVHEVLGPYGQPLPADLTQLSAMYIVQECMETDLACLLEQGPLPAGHATLLFYQLLRGLKFIHSANVLHRDLKPANIFLNPEQLLLKIGDFGLARIVDPHYSHKGYLSEGMVTKWYRSPRLLLSPNNYTKAIDMWAAGCILAEMLTGRMLFAGAHELEQMQMILETVPVLRDEDRKELLQVMPSCVSRGWKVRRSLRDLLPELDTEAICILERILTFNPMDRLTAEAALAQPFLQQYSCPQDEPTSLQPFRIEDELDDSMVTEHSHNFSLNWHRSDTSLSSDTCWQQQEQCECMQSVSEMGDVDEEEVQRDPRASSATLLEEAQVDPRKYSHSSSAERFLEGSHSSLDRACGGAYGELDCGRSCDYKVGSPSYLDKIAWREGKPQNYSEPKLILDLSHWKRNGRPGPRRRSMEEEEEALAAEEEEEEPGDLFQEISRWVESTQSRLHSPSPPQEAPGTPSSPPLPFSPTLHPESVLSHGHSSMLLRSTPDFMEEDSRTGPCCFSSSPPSLLPSSPSSPTPGPSFIYPQRTNTPPPQTSPSEKLQTQFDLDMLISRALKLCGQSEGLGGSGPAGSKRPNINGVPGLSDHRPASPGRKESWSSMAQ</sequence>
<evidence type="ECO:0000256" key="17">
    <source>
        <dbReference type="ARBA" id="ARBA00071825"/>
    </source>
</evidence>
<evidence type="ECO:0000256" key="10">
    <source>
        <dbReference type="ARBA" id="ARBA00022741"/>
    </source>
</evidence>
<organism evidence="22 24">
    <name type="scientific">Clupea harengus</name>
    <name type="common">Atlantic herring</name>
    <dbReference type="NCBI Taxonomy" id="7950"/>
    <lineage>
        <taxon>Eukaryota</taxon>
        <taxon>Metazoa</taxon>
        <taxon>Chordata</taxon>
        <taxon>Craniata</taxon>
        <taxon>Vertebrata</taxon>
        <taxon>Euteleostomi</taxon>
        <taxon>Actinopterygii</taxon>
        <taxon>Neopterygii</taxon>
        <taxon>Teleostei</taxon>
        <taxon>Clupei</taxon>
        <taxon>Clupeiformes</taxon>
        <taxon>Clupeoidei</taxon>
        <taxon>Clupeidae</taxon>
        <taxon>Clupea</taxon>
    </lineage>
</organism>
<evidence type="ECO:0000313" key="24">
    <source>
        <dbReference type="RefSeq" id="XP_031426384.1"/>
    </source>
</evidence>
<dbReference type="PROSITE" id="PS00107">
    <property type="entry name" value="PROTEIN_KINASE_ATP"/>
    <property type="match status" value="1"/>
</dbReference>
<evidence type="ECO:0000256" key="3">
    <source>
        <dbReference type="ARBA" id="ARBA00004496"/>
    </source>
</evidence>
<dbReference type="AlphaFoldDB" id="A0A6P8FK40"/>
<keyword evidence="8" id="KW-0597">Phosphoprotein</keyword>
<dbReference type="InterPro" id="IPR000719">
    <property type="entry name" value="Prot_kinase_dom"/>
</dbReference>
<evidence type="ECO:0000313" key="22">
    <source>
        <dbReference type="Proteomes" id="UP000515152"/>
    </source>
</evidence>
<dbReference type="Pfam" id="PF00069">
    <property type="entry name" value="Pkinase"/>
    <property type="match status" value="1"/>
</dbReference>
<evidence type="ECO:0000256" key="2">
    <source>
        <dbReference type="ARBA" id="ARBA00004123"/>
    </source>
</evidence>
<dbReference type="GeneTree" id="ENSGT00940000159850"/>
<dbReference type="GO" id="GO:0005524">
    <property type="term" value="F:ATP binding"/>
    <property type="evidence" value="ECO:0007669"/>
    <property type="project" value="UniProtKB-UniRule"/>
</dbReference>
<feature type="region of interest" description="Disordered" evidence="20">
    <location>
        <begin position="638"/>
        <end position="681"/>
    </location>
</feature>
<evidence type="ECO:0000256" key="7">
    <source>
        <dbReference type="ARBA" id="ARBA00022527"/>
    </source>
</evidence>
<feature type="compositionally biased region" description="Basic residues" evidence="20">
    <location>
        <begin position="476"/>
        <end position="486"/>
    </location>
</feature>
<dbReference type="InterPro" id="IPR050117">
    <property type="entry name" value="MAPK"/>
</dbReference>
<dbReference type="SMART" id="SM00220">
    <property type="entry name" value="S_TKc"/>
    <property type="match status" value="1"/>
</dbReference>
<dbReference type="GO" id="GO:0005737">
    <property type="term" value="C:cytoplasm"/>
    <property type="evidence" value="ECO:0007669"/>
    <property type="project" value="UniProtKB-SubCell"/>
</dbReference>
<feature type="compositionally biased region" description="Acidic residues" evidence="20">
    <location>
        <begin position="490"/>
        <end position="506"/>
    </location>
</feature>
<comment type="subcellular location">
    <subcellularLocation>
        <location evidence="3">Cytoplasm</location>
    </subcellularLocation>
    <subcellularLocation>
        <location evidence="2">Nucleus</location>
    </subcellularLocation>
</comment>
<comment type="catalytic activity">
    <reaction evidence="16">
        <text>L-seryl-[protein] + ATP = O-phospho-L-seryl-[protein] + ADP + H(+)</text>
        <dbReference type="Rhea" id="RHEA:17989"/>
        <dbReference type="Rhea" id="RHEA-COMP:9863"/>
        <dbReference type="Rhea" id="RHEA-COMP:11604"/>
        <dbReference type="ChEBI" id="CHEBI:15378"/>
        <dbReference type="ChEBI" id="CHEBI:29999"/>
        <dbReference type="ChEBI" id="CHEBI:30616"/>
        <dbReference type="ChEBI" id="CHEBI:83421"/>
        <dbReference type="ChEBI" id="CHEBI:456216"/>
        <dbReference type="EC" id="2.7.11.24"/>
    </reaction>
</comment>
<evidence type="ECO:0000256" key="6">
    <source>
        <dbReference type="ARBA" id="ARBA00022490"/>
    </source>
</evidence>
<evidence type="ECO:0000256" key="4">
    <source>
        <dbReference type="ARBA" id="ARBA00008832"/>
    </source>
</evidence>
<dbReference type="PROSITE" id="PS50011">
    <property type="entry name" value="PROTEIN_KINASE_DOM"/>
    <property type="match status" value="1"/>
</dbReference>
<protein>
    <recommendedName>
        <fullName evidence="17">Mitogen-activated protein kinase 4</fullName>
        <ecNumber evidence="5">2.7.11.24</ecNumber>
    </recommendedName>
    <alternativeName>
        <fullName evidence="18">Extracellular signal-regulated kinase 4</fullName>
    </alternativeName>
</protein>
<evidence type="ECO:0000256" key="11">
    <source>
        <dbReference type="ARBA" id="ARBA00022777"/>
    </source>
</evidence>
<feature type="region of interest" description="Disordered" evidence="20">
    <location>
        <begin position="475"/>
        <end position="622"/>
    </location>
</feature>
<keyword evidence="22" id="KW-1185">Reference proteome</keyword>
<dbReference type="KEGG" id="char:105901123"/>
<dbReference type="Gene3D" id="1.10.510.10">
    <property type="entry name" value="Transferase(Phosphotransferase) domain 1"/>
    <property type="match status" value="1"/>
</dbReference>
<evidence type="ECO:0000256" key="18">
    <source>
        <dbReference type="ARBA" id="ARBA00076119"/>
    </source>
</evidence>
<dbReference type="Gene3D" id="3.30.200.20">
    <property type="entry name" value="Phosphorylase Kinase, domain 1"/>
    <property type="match status" value="1"/>
</dbReference>
<dbReference type="PANTHER" id="PTHR24055">
    <property type="entry name" value="MITOGEN-ACTIVATED PROTEIN KINASE"/>
    <property type="match status" value="1"/>
</dbReference>
<evidence type="ECO:0000313" key="23">
    <source>
        <dbReference type="RefSeq" id="XP_031426383.1"/>
    </source>
</evidence>
<dbReference type="Proteomes" id="UP000515152">
    <property type="component" value="Chromosome 7"/>
</dbReference>
<feature type="binding site" evidence="19">
    <location>
        <position position="49"/>
    </location>
    <ligand>
        <name>ATP</name>
        <dbReference type="ChEBI" id="CHEBI:30616"/>
    </ligand>
</feature>
<evidence type="ECO:0000256" key="14">
    <source>
        <dbReference type="ARBA" id="ARBA00023306"/>
    </source>
</evidence>
<dbReference type="FunFam" id="1.10.510.10:FF:000136">
    <property type="entry name" value="mitogen-activated protein kinase 6"/>
    <property type="match status" value="1"/>
</dbReference>
<evidence type="ECO:0000256" key="5">
    <source>
        <dbReference type="ARBA" id="ARBA00012411"/>
    </source>
</evidence>
<keyword evidence="10 19" id="KW-0547">Nucleotide-binding</keyword>
<evidence type="ECO:0000313" key="25">
    <source>
        <dbReference type="RefSeq" id="XP_031426385.1"/>
    </source>
</evidence>
<dbReference type="FunFam" id="3.30.200.20:FF:000281">
    <property type="entry name" value="Mitogen-activated protein kinase 4"/>
    <property type="match status" value="1"/>
</dbReference>
<dbReference type="RefSeq" id="XP_031426385.1">
    <property type="nucleotide sequence ID" value="XM_031570525.2"/>
</dbReference>
<feature type="domain" description="Protein kinase" evidence="21">
    <location>
        <begin position="19"/>
        <end position="311"/>
    </location>
</feature>
<evidence type="ECO:0000256" key="13">
    <source>
        <dbReference type="ARBA" id="ARBA00023242"/>
    </source>
</evidence>
<gene>
    <name evidence="23 24 25" type="primary">mapk4</name>
</gene>
<evidence type="ECO:0000256" key="16">
    <source>
        <dbReference type="ARBA" id="ARBA00048312"/>
    </source>
</evidence>
<feature type="compositionally biased region" description="Basic and acidic residues" evidence="20">
    <location>
        <begin position="663"/>
        <end position="675"/>
    </location>
</feature>
<proteinExistence type="inferred from homology"/>
<evidence type="ECO:0000259" key="21">
    <source>
        <dbReference type="PROSITE" id="PS50011"/>
    </source>
</evidence>
<evidence type="ECO:0000256" key="19">
    <source>
        <dbReference type="PROSITE-ProRule" id="PRU10141"/>
    </source>
</evidence>
<dbReference type="PRINTS" id="PR01771">
    <property type="entry name" value="ERK3ERK4MAPK"/>
</dbReference>
<dbReference type="EC" id="2.7.11.24" evidence="5"/>
<reference evidence="23 24" key="1">
    <citation type="submission" date="2025-04" db="UniProtKB">
        <authorList>
            <consortium name="RefSeq"/>
        </authorList>
    </citation>
    <scope>IDENTIFICATION</scope>
</reference>
<keyword evidence="7" id="KW-0723">Serine/threonine-protein kinase</keyword>
<keyword evidence="9" id="KW-0808">Transferase</keyword>
<dbReference type="GeneID" id="105901123"/>
<keyword evidence="14" id="KW-0131">Cell cycle</keyword>
<dbReference type="RefSeq" id="XP_031426383.1">
    <property type="nucleotide sequence ID" value="XM_031570523.2"/>
</dbReference>
<dbReference type="SUPFAM" id="SSF56112">
    <property type="entry name" value="Protein kinase-like (PK-like)"/>
    <property type="match status" value="1"/>
</dbReference>
<comment type="cofactor">
    <cofactor evidence="1">
        <name>Mg(2+)</name>
        <dbReference type="ChEBI" id="CHEBI:18420"/>
    </cofactor>
</comment>
<evidence type="ECO:0000256" key="12">
    <source>
        <dbReference type="ARBA" id="ARBA00022840"/>
    </source>
</evidence>
<evidence type="ECO:0000256" key="15">
    <source>
        <dbReference type="ARBA" id="ARBA00047592"/>
    </source>
</evidence>
<comment type="similarity">
    <text evidence="4">Belongs to the protein kinase superfamily. CMGC Ser/Thr protein kinase family. MAP kinase subfamily.</text>
</comment>
<evidence type="ECO:0000256" key="8">
    <source>
        <dbReference type="ARBA" id="ARBA00022553"/>
    </source>
</evidence>